<feature type="non-terminal residue" evidence="1">
    <location>
        <position position="1"/>
    </location>
</feature>
<dbReference type="AlphaFoldDB" id="A0ABC8TGI4"/>
<keyword evidence="2" id="KW-1185">Reference proteome</keyword>
<reference evidence="1 2" key="1">
    <citation type="submission" date="2024-02" db="EMBL/GenBank/DDBJ databases">
        <authorList>
            <person name="Vignale AGUSTIN F."/>
            <person name="Sosa J E."/>
            <person name="Modenutti C."/>
        </authorList>
    </citation>
    <scope>NUCLEOTIDE SEQUENCE [LARGE SCALE GENOMIC DNA]</scope>
</reference>
<dbReference type="EMBL" id="CAUOFW020005013">
    <property type="protein sequence ID" value="CAK9168131.1"/>
    <property type="molecule type" value="Genomic_DNA"/>
</dbReference>
<proteinExistence type="predicted"/>
<accession>A0ABC8TGI4</accession>
<evidence type="ECO:0000313" key="1">
    <source>
        <dbReference type="EMBL" id="CAK9168131.1"/>
    </source>
</evidence>
<dbReference type="Proteomes" id="UP001642360">
    <property type="component" value="Unassembled WGS sequence"/>
</dbReference>
<sequence>IMWDNFKFNTYFPGREVPHRFSYKITGSTISFTLPSFPFLKVKDLNLCLVYKIPSMSPCGCRVLYVSDSLLRASDWIGPINQGATAFRKQTKIWYGYAIGIGDNQFCLKGVMKFKLRLI</sequence>
<comment type="caution">
    <text evidence="1">The sequence shown here is derived from an EMBL/GenBank/DDBJ whole genome shotgun (WGS) entry which is preliminary data.</text>
</comment>
<name>A0ABC8TGI4_9AQUA</name>
<evidence type="ECO:0000313" key="2">
    <source>
        <dbReference type="Proteomes" id="UP001642360"/>
    </source>
</evidence>
<protein>
    <submittedName>
        <fullName evidence="1">Uncharacterized protein</fullName>
    </submittedName>
</protein>
<gene>
    <name evidence="1" type="ORF">ILEXP_LOCUS37465</name>
</gene>
<organism evidence="1 2">
    <name type="scientific">Ilex paraguariensis</name>
    <name type="common">yerba mate</name>
    <dbReference type="NCBI Taxonomy" id="185542"/>
    <lineage>
        <taxon>Eukaryota</taxon>
        <taxon>Viridiplantae</taxon>
        <taxon>Streptophyta</taxon>
        <taxon>Embryophyta</taxon>
        <taxon>Tracheophyta</taxon>
        <taxon>Spermatophyta</taxon>
        <taxon>Magnoliopsida</taxon>
        <taxon>eudicotyledons</taxon>
        <taxon>Gunneridae</taxon>
        <taxon>Pentapetalae</taxon>
        <taxon>asterids</taxon>
        <taxon>campanulids</taxon>
        <taxon>Aquifoliales</taxon>
        <taxon>Aquifoliaceae</taxon>
        <taxon>Ilex</taxon>
    </lineage>
</organism>